<dbReference type="Gene3D" id="3.40.630.30">
    <property type="match status" value="1"/>
</dbReference>
<dbReference type="PANTHER" id="PTHR41373:SF1">
    <property type="entry name" value="PHOSPHATIDYLGLYCEROL LYSYLTRANSFERASE C-TERMINAL DOMAIN-CONTAINING PROTEIN"/>
    <property type="match status" value="1"/>
</dbReference>
<dbReference type="Proteomes" id="UP001337580">
    <property type="component" value="Chromosome"/>
</dbReference>
<dbReference type="InterPro" id="IPR016732">
    <property type="entry name" value="UCP018688"/>
</dbReference>
<dbReference type="PANTHER" id="PTHR41373">
    <property type="entry name" value="DUF2156 DOMAIN-CONTAINING PROTEIN"/>
    <property type="match status" value="1"/>
</dbReference>
<dbReference type="InterPro" id="IPR016181">
    <property type="entry name" value="Acyl_CoA_acyltransferase"/>
</dbReference>
<gene>
    <name evidence="1" type="ORF">CfP315_0498</name>
</gene>
<dbReference type="SUPFAM" id="SSF55729">
    <property type="entry name" value="Acyl-CoA N-acyltransferases (Nat)"/>
    <property type="match status" value="2"/>
</dbReference>
<dbReference type="AlphaFoldDB" id="A0AA48HYA5"/>
<accession>A0AA48HYA5</accession>
<dbReference type="EMBL" id="AP027924">
    <property type="protein sequence ID" value="BED91941.1"/>
    <property type="molecule type" value="Genomic_DNA"/>
</dbReference>
<proteinExistence type="predicted"/>
<reference evidence="1" key="1">
    <citation type="journal article" date="2023" name="ISME J.">
        <title>Emergence of putative energy parasites within Clostridia revealed by genome analysis of a novel endosymbiotic clade.</title>
        <authorList>
            <person name="Takahashi K."/>
            <person name="Kuwahara H."/>
            <person name="Horikawa Y."/>
            <person name="Izawa K."/>
            <person name="Kato D."/>
            <person name="Inagaki T."/>
            <person name="Yuki M."/>
            <person name="Ohkuma M."/>
            <person name="Hongoh Y."/>
        </authorList>
    </citation>
    <scope>NUCLEOTIDE SEQUENCE</scope>
    <source>
        <strain evidence="1">CfP3-15</strain>
    </source>
</reference>
<name>A0AA48HYA5_9FIRM</name>
<evidence type="ECO:0000313" key="1">
    <source>
        <dbReference type="EMBL" id="BED91941.1"/>
    </source>
</evidence>
<sequence length="299" mass="36253">MEEFKEISVKDKNLIDKYLSKFSLNFDNPIISDWNFTNLVFYKEIPKFKYKIIDNNLCLLGNVFNRKEPHLYPIFGEYDFNSFFSLIKKLFKILKKNVLNFCFVPYNLLGYFLMLKKHYDIKIDCGRDESDYVYSILNFKKCIKKNRMLNFMKKHNPNFEIINEKNKNNCLDIQKKYWCKIKKCKKCTYCSFNFIKNLLNNYKFLDICGFFVKNKYEYLGFVLTLKNTNTLAIYETKYCHLSGLNYYIFDLIVKKLADSNIKWINFAADDGIENLRRYKRHFCKKYELLNKYYIEISKI</sequence>
<protein>
    <submittedName>
        <fullName evidence="1">DUF2156 domain-containing protein</fullName>
    </submittedName>
</protein>
<dbReference type="KEGG" id="ips:CfP315_0498"/>
<organism evidence="1">
    <name type="scientific">Candidatus Improbicoccus pseudotrichonymphae</name>
    <dbReference type="NCBI Taxonomy" id="3033792"/>
    <lineage>
        <taxon>Bacteria</taxon>
        <taxon>Bacillati</taxon>
        <taxon>Bacillota</taxon>
        <taxon>Clostridia</taxon>
        <taxon>Candidatus Improbicoccus</taxon>
    </lineage>
</organism>